<proteinExistence type="predicted"/>
<name>A0A2S9XJ28_9BACT</name>
<reference evidence="1 2" key="1">
    <citation type="submission" date="2018-03" db="EMBL/GenBank/DDBJ databases">
        <title>Draft Genome Sequences of the Obligatory Marine Myxobacteria Enhygromyxa salina SWB005.</title>
        <authorList>
            <person name="Poehlein A."/>
            <person name="Moghaddam J.A."/>
            <person name="Harms H."/>
            <person name="Alanjari M."/>
            <person name="Koenig G.M."/>
            <person name="Daniel R."/>
            <person name="Schaeberle T.F."/>
        </authorList>
    </citation>
    <scope>NUCLEOTIDE SEQUENCE [LARGE SCALE GENOMIC DNA]</scope>
    <source>
        <strain evidence="1 2">SWB005</strain>
    </source>
</reference>
<evidence type="ECO:0000313" key="2">
    <source>
        <dbReference type="Proteomes" id="UP000237968"/>
    </source>
</evidence>
<evidence type="ECO:0000313" key="1">
    <source>
        <dbReference type="EMBL" id="PRP92853.1"/>
    </source>
</evidence>
<sequence length="144" mass="15966">MWVGSAPGSEYAHRHVDAVVDTSQRPLCRITVGTSPTIESFDDIFKQVEAELGRHRSICVLANAEKTARIDLAHVKRIAEFGQTHHTLLQAYMRALAFVIPSAVVRGALKLAFQIKTPPHPYRVCHSEEEAQAYLASFIDQISG</sequence>
<keyword evidence="2" id="KW-1185">Reference proteome</keyword>
<comment type="caution">
    <text evidence="1">The sequence shown here is derived from an EMBL/GenBank/DDBJ whole genome shotgun (WGS) entry which is preliminary data.</text>
</comment>
<accession>A0A2S9XJ28</accession>
<gene>
    <name evidence="1" type="ORF">ENSA5_46850</name>
</gene>
<organism evidence="1 2">
    <name type="scientific">Enhygromyxa salina</name>
    <dbReference type="NCBI Taxonomy" id="215803"/>
    <lineage>
        <taxon>Bacteria</taxon>
        <taxon>Pseudomonadati</taxon>
        <taxon>Myxococcota</taxon>
        <taxon>Polyangia</taxon>
        <taxon>Nannocystales</taxon>
        <taxon>Nannocystaceae</taxon>
        <taxon>Enhygromyxa</taxon>
    </lineage>
</organism>
<dbReference type="AlphaFoldDB" id="A0A2S9XJ28"/>
<protein>
    <submittedName>
        <fullName evidence="1">Uncharacterized protein</fullName>
    </submittedName>
</protein>
<dbReference type="EMBL" id="PVNK01000203">
    <property type="protein sequence ID" value="PRP92853.1"/>
    <property type="molecule type" value="Genomic_DNA"/>
</dbReference>
<dbReference type="Proteomes" id="UP000237968">
    <property type="component" value="Unassembled WGS sequence"/>
</dbReference>